<evidence type="ECO:0000313" key="1">
    <source>
        <dbReference type="EMBL" id="KAK3799534.1"/>
    </source>
</evidence>
<gene>
    <name evidence="1" type="ORF">RRG08_052718</name>
</gene>
<keyword evidence="2" id="KW-1185">Reference proteome</keyword>
<reference evidence="1" key="1">
    <citation type="journal article" date="2023" name="G3 (Bethesda)">
        <title>A reference genome for the long-term kleptoplast-retaining sea slug Elysia crispata morphotype clarki.</title>
        <authorList>
            <person name="Eastman K.E."/>
            <person name="Pendleton A.L."/>
            <person name="Shaikh M.A."/>
            <person name="Suttiyut T."/>
            <person name="Ogas R."/>
            <person name="Tomko P."/>
            <person name="Gavelis G."/>
            <person name="Widhalm J.R."/>
            <person name="Wisecaver J.H."/>
        </authorList>
    </citation>
    <scope>NUCLEOTIDE SEQUENCE</scope>
    <source>
        <strain evidence="1">ECLA1</strain>
    </source>
</reference>
<comment type="caution">
    <text evidence="1">The sequence shown here is derived from an EMBL/GenBank/DDBJ whole genome shotgun (WGS) entry which is preliminary data.</text>
</comment>
<sequence>MPSRCDHVEETVCTAPCCAYNGDNIDIKHGRNSAGQVGEEFSPINQFLLVQLQQMNVREGTCARCIPSRCSVCGAWCTPNKHIKASRSSNSRPVLDVMVYTAPPDLVSRYVFCKLLEFEQTYLLGSVWLVISMLNPSGTPEKQPVYLQEMGPYEINKVLAWSYQKSAADMRAHNNVGKTKGSTLYIFQEAITKFEEMSDEFGVMKADGIMGRKEAGGDMTLLAHSGLKSGIFYQTLRLGALIGGCRVN</sequence>
<name>A0AAE1B516_9GAST</name>
<organism evidence="1 2">
    <name type="scientific">Elysia crispata</name>
    <name type="common">lettuce slug</name>
    <dbReference type="NCBI Taxonomy" id="231223"/>
    <lineage>
        <taxon>Eukaryota</taxon>
        <taxon>Metazoa</taxon>
        <taxon>Spiralia</taxon>
        <taxon>Lophotrochozoa</taxon>
        <taxon>Mollusca</taxon>
        <taxon>Gastropoda</taxon>
        <taxon>Heterobranchia</taxon>
        <taxon>Euthyneura</taxon>
        <taxon>Panpulmonata</taxon>
        <taxon>Sacoglossa</taxon>
        <taxon>Placobranchoidea</taxon>
        <taxon>Plakobranchidae</taxon>
        <taxon>Elysia</taxon>
    </lineage>
</organism>
<dbReference type="AlphaFoldDB" id="A0AAE1B516"/>
<protein>
    <submittedName>
        <fullName evidence="1">Uncharacterized protein</fullName>
    </submittedName>
</protein>
<proteinExistence type="predicted"/>
<dbReference type="Proteomes" id="UP001283361">
    <property type="component" value="Unassembled WGS sequence"/>
</dbReference>
<accession>A0AAE1B516</accession>
<evidence type="ECO:0000313" key="2">
    <source>
        <dbReference type="Proteomes" id="UP001283361"/>
    </source>
</evidence>
<dbReference type="EMBL" id="JAWDGP010000556">
    <property type="protein sequence ID" value="KAK3799534.1"/>
    <property type="molecule type" value="Genomic_DNA"/>
</dbReference>